<name>W6NE29_CLOTY</name>
<evidence type="ECO:0000256" key="1">
    <source>
        <dbReference type="ARBA" id="ARBA00007913"/>
    </source>
</evidence>
<dbReference type="InterPro" id="IPR049468">
    <property type="entry name" value="Restrct_endonuc-II-like_dom"/>
</dbReference>
<feature type="domain" description="DNA2/NAM7 helicase helicase" evidence="6">
    <location>
        <begin position="278"/>
        <end position="408"/>
    </location>
</feature>
<keyword evidence="5" id="KW-0067">ATP-binding</keyword>
<accession>W6NE29</accession>
<dbReference type="PANTHER" id="PTHR43788">
    <property type="entry name" value="DNA2/NAM7 HELICASE FAMILY MEMBER"/>
    <property type="match status" value="1"/>
</dbReference>
<gene>
    <name evidence="9" type="ORF">CTDIVETGP_0292</name>
</gene>
<dbReference type="OrthoDB" id="9757917at2"/>
<dbReference type="Gene3D" id="3.40.50.300">
    <property type="entry name" value="P-loop containing nucleotide triphosphate hydrolases"/>
    <property type="match status" value="3"/>
</dbReference>
<sequence>MHEREKIENIFSYLLSLKNLNEKTIKDVYDYERVYWEEKFLNLSGCIINKNSANDSWIEINEKSAYMYDEFFKLYQESEKRGENFEIICGSGLICWEVDNEKIRYPLLETRMRIEFNNLKKTFALVPSGKTKFQSSIFEDIQKLNINSILDLEDKINNMNLDPRVKEDAKMAFSNIIACISKNGKIEDGYFSKDKVKFYNFPVIYNTFVIFVRKNNMRLWQVEINNILKKVREGYPIPETIKALVQENNDNQQKANKGEDMNEWKKVSQDVLFPLPANSEQKEIIKRISENYGVVMQGPPGTGKSQTIVNLVCHLLAHGKRILVTSQTDRALRVLIKKIPENIRPLCISLLGNDAESFKELSDSVRQITNNLSLDPKNMHNDAELLREQLKSCIENQKILYRKLKEVQALENETINYDSKKYTMVDIAKWVNKNSNRYSWIEDDVNIKNDMPISNQQFDLLTGLLGEVDKEQKLRFDSIKSVLDKFPENEKVYSTISNYKKLKADNKKAIENLKDWYIPYKHNCNYDELLKAIYDCRDNIIKLKGSMWEDIFKSYHQNEATRQVFKDVYYKSSNLLLMLTKISNDLRNHKVELPEESIDKFTKGFEIVYRALDEKKKIGRLFKIVHPECGYIFSKCTIDDRPLSNMDQAFVIKLFLQKRDILRKLKNVWINTMKDYGFQNKNFSKNDINILDIQENFKKLKLIVEWNQKYKVNILANIGKIVFPKSIDLYDIKTYDYLIECVNSMKNVDEYNEAKVYLNTIKKLMRSIDNDVNNQLESGNISEKLAEKLSTELKNIKEVNHKISLINDLTKKLSRICPNTTRKIVKYWDQSKNMYKSFEKAWQWSQWNNLLNKIGSLNPEKIEQKLEREKAREKLIIKELVAKSTWYNQIVNTKESQKRSLFSWMQAVKRIGKGRGKMVSKYRKIAQNEMEKCKEVIPVWIMPLNRVIENIKLNDNLFDVIIFDESSQSDIFSLCGLMRAKRAVIVGDDKQISPEVIGVDQKLVSSLIEKYLKDIPDRQWFDLQTSLYDTALRVFPNRLMLKEHFRCVPEIIRFSNDIVYSGDIKPLRYPSLRETFNPPINAIKVDGKRDTRKPINNIEAEAIADKITECCKNKKYNGMSMGVISLLGEAQGNLIETILRRKIGVKEMINRRIVCGDAYSFQGDERDVMFLSMVISNNVKFAPLSRDNDMRRFNVAASRARNQMWLFYSVNLEDLSEECIRYSLLNYCLNYNKYSIHKKNLGQVFQSDFQKDVYTIIKNAGYRVKPQIKIGKYNIDFMIEGSRNRVAIICDGDELEEKYNFKENIERQLDLERVGWTFLRIRGSEFYLKSETVMNKIFNKLDSIGIKRYRAQINSSNSSEETKNLKAV</sequence>
<dbReference type="Pfam" id="PF13087">
    <property type="entry name" value="AAA_12"/>
    <property type="match status" value="1"/>
</dbReference>
<keyword evidence="2" id="KW-0547">Nucleotide-binding</keyword>
<comment type="similarity">
    <text evidence="1">Belongs to the DNA2/NAM7 helicase family.</text>
</comment>
<dbReference type="InterPro" id="IPR027417">
    <property type="entry name" value="P-loop_NTPase"/>
</dbReference>
<dbReference type="GO" id="GO:0016787">
    <property type="term" value="F:hydrolase activity"/>
    <property type="evidence" value="ECO:0007669"/>
    <property type="project" value="UniProtKB-KW"/>
</dbReference>
<dbReference type="Proteomes" id="UP000019482">
    <property type="component" value="Unassembled WGS sequence"/>
</dbReference>
<dbReference type="SUPFAM" id="SSF52540">
    <property type="entry name" value="P-loop containing nucleoside triphosphate hydrolases"/>
    <property type="match status" value="1"/>
</dbReference>
<evidence type="ECO:0000256" key="4">
    <source>
        <dbReference type="ARBA" id="ARBA00022806"/>
    </source>
</evidence>
<proteinExistence type="inferred from homology"/>
<dbReference type="CDD" id="cd18808">
    <property type="entry name" value="SF1_C_Upf1"/>
    <property type="match status" value="1"/>
</dbReference>
<dbReference type="InterPro" id="IPR050534">
    <property type="entry name" value="Coronavir_polyprotein_1ab"/>
</dbReference>
<keyword evidence="4 9" id="KW-0347">Helicase</keyword>
<dbReference type="InterPro" id="IPR041677">
    <property type="entry name" value="DNA2/NAM7_AAA_11"/>
</dbReference>
<dbReference type="PANTHER" id="PTHR43788:SF8">
    <property type="entry name" value="DNA-BINDING PROTEIN SMUBP-2"/>
    <property type="match status" value="1"/>
</dbReference>
<reference evidence="9 10" key="1">
    <citation type="journal article" date="2015" name="Genome Announc.">
        <title>Draft Genome Sequence of Clostridium tyrobutyricum Strain DIVETGP, Isolated from Cow's Milk for Grana Padano Production.</title>
        <authorList>
            <person name="Soggiu A."/>
            <person name="Piras C."/>
            <person name="Gaiarsa S."/>
            <person name="Sassera D."/>
            <person name="Roncada P."/>
            <person name="Bendixen E."/>
            <person name="Brasca M."/>
            <person name="Bonizzi L."/>
        </authorList>
    </citation>
    <scope>NUCLEOTIDE SEQUENCE [LARGE SCALE GENOMIC DNA]</scope>
    <source>
        <strain evidence="9 10">DIVETGP</strain>
    </source>
</reference>
<evidence type="ECO:0000259" key="7">
    <source>
        <dbReference type="Pfam" id="PF13087"/>
    </source>
</evidence>
<dbReference type="RefSeq" id="WP_017895676.1">
    <property type="nucleotide sequence ID" value="NZ_CBXI010000004.1"/>
</dbReference>
<dbReference type="GO" id="GO:0043139">
    <property type="term" value="F:5'-3' DNA helicase activity"/>
    <property type="evidence" value="ECO:0007669"/>
    <property type="project" value="TreeGrafter"/>
</dbReference>
<evidence type="ECO:0000256" key="5">
    <source>
        <dbReference type="ARBA" id="ARBA00022840"/>
    </source>
</evidence>
<dbReference type="Gene3D" id="3.40.960.10">
    <property type="entry name" value="VSR Endonuclease"/>
    <property type="match status" value="1"/>
</dbReference>
<comment type="caution">
    <text evidence="9">The sequence shown here is derived from an EMBL/GenBank/DDBJ whole genome shotgun (WGS) entry which is preliminary data.</text>
</comment>
<dbReference type="Pfam" id="PF18741">
    <property type="entry name" value="MTES_1575"/>
    <property type="match status" value="1"/>
</dbReference>
<evidence type="ECO:0000259" key="8">
    <source>
        <dbReference type="Pfam" id="PF18741"/>
    </source>
</evidence>
<evidence type="ECO:0000259" key="6">
    <source>
        <dbReference type="Pfam" id="PF13086"/>
    </source>
</evidence>
<dbReference type="InterPro" id="IPR041679">
    <property type="entry name" value="DNA2/NAM7-like_C"/>
</dbReference>
<dbReference type="EMBL" id="CBXI010000004">
    <property type="protein sequence ID" value="CDL90222.1"/>
    <property type="molecule type" value="Genomic_DNA"/>
</dbReference>
<dbReference type="GO" id="GO:0005524">
    <property type="term" value="F:ATP binding"/>
    <property type="evidence" value="ECO:0007669"/>
    <property type="project" value="UniProtKB-KW"/>
</dbReference>
<protein>
    <submittedName>
        <fullName evidence="9">DNA helicase</fullName>
    </submittedName>
</protein>
<evidence type="ECO:0000256" key="3">
    <source>
        <dbReference type="ARBA" id="ARBA00022801"/>
    </source>
</evidence>
<dbReference type="Pfam" id="PF13086">
    <property type="entry name" value="AAA_11"/>
    <property type="match status" value="1"/>
</dbReference>
<evidence type="ECO:0000313" key="9">
    <source>
        <dbReference type="EMBL" id="CDL90222.1"/>
    </source>
</evidence>
<evidence type="ECO:0000313" key="10">
    <source>
        <dbReference type="Proteomes" id="UP000019482"/>
    </source>
</evidence>
<dbReference type="InterPro" id="IPR047187">
    <property type="entry name" value="SF1_C_Upf1"/>
</dbReference>
<keyword evidence="3" id="KW-0378">Hydrolase</keyword>
<evidence type="ECO:0000256" key="2">
    <source>
        <dbReference type="ARBA" id="ARBA00022741"/>
    </source>
</evidence>
<organism evidence="9 10">
    <name type="scientific">Clostridium tyrobutyricum DIVETGP</name>
    <dbReference type="NCBI Taxonomy" id="1408889"/>
    <lineage>
        <taxon>Bacteria</taxon>
        <taxon>Bacillati</taxon>
        <taxon>Bacillota</taxon>
        <taxon>Clostridia</taxon>
        <taxon>Eubacteriales</taxon>
        <taxon>Clostridiaceae</taxon>
        <taxon>Clostridium</taxon>
    </lineage>
</organism>
<feature type="domain" description="DNA2/NAM7 helicase-like C-terminal" evidence="7">
    <location>
        <begin position="1024"/>
        <end position="1207"/>
    </location>
</feature>
<keyword evidence="10" id="KW-1185">Reference proteome</keyword>
<dbReference type="GeneID" id="29420150"/>
<feature type="domain" description="Restriction endonuclease type II-like" evidence="8">
    <location>
        <begin position="1249"/>
        <end position="1341"/>
    </location>
</feature>